<dbReference type="Proteomes" id="UP000095282">
    <property type="component" value="Unplaced"/>
</dbReference>
<evidence type="ECO:0000313" key="2">
    <source>
        <dbReference type="Proteomes" id="UP000095282"/>
    </source>
</evidence>
<dbReference type="AlphaFoldDB" id="A0A1I7UMQ2"/>
<proteinExistence type="predicted"/>
<keyword evidence="1" id="KW-0472">Membrane</keyword>
<organism evidence="2 3">
    <name type="scientific">Caenorhabditis tropicalis</name>
    <dbReference type="NCBI Taxonomy" id="1561998"/>
    <lineage>
        <taxon>Eukaryota</taxon>
        <taxon>Metazoa</taxon>
        <taxon>Ecdysozoa</taxon>
        <taxon>Nematoda</taxon>
        <taxon>Chromadorea</taxon>
        <taxon>Rhabditida</taxon>
        <taxon>Rhabditina</taxon>
        <taxon>Rhabditomorpha</taxon>
        <taxon>Rhabditoidea</taxon>
        <taxon>Rhabditidae</taxon>
        <taxon>Peloderinae</taxon>
        <taxon>Caenorhabditis</taxon>
    </lineage>
</organism>
<keyword evidence="1" id="KW-1133">Transmembrane helix</keyword>
<feature type="transmembrane region" description="Helical" evidence="1">
    <location>
        <begin position="20"/>
        <end position="40"/>
    </location>
</feature>
<dbReference type="WBParaSite" id="Csp11.Scaffold630.g17516.t1">
    <property type="protein sequence ID" value="Csp11.Scaffold630.g17516.t1"/>
    <property type="gene ID" value="Csp11.Scaffold630.g17516"/>
</dbReference>
<evidence type="ECO:0000313" key="3">
    <source>
        <dbReference type="WBParaSite" id="Csp11.Scaffold630.g17516.t1"/>
    </source>
</evidence>
<sequence length="66" mass="7558">MNISVRDRRPHPPHLESRVVFLSSCLSFFSLLTLASFHPLNFYGPLHFTSKLLPRLGAQHIFSPPE</sequence>
<name>A0A1I7UMQ2_9PELO</name>
<keyword evidence="2" id="KW-1185">Reference proteome</keyword>
<evidence type="ECO:0000256" key="1">
    <source>
        <dbReference type="SAM" id="Phobius"/>
    </source>
</evidence>
<reference evidence="3" key="1">
    <citation type="submission" date="2016-11" db="UniProtKB">
        <authorList>
            <consortium name="WormBaseParasite"/>
        </authorList>
    </citation>
    <scope>IDENTIFICATION</scope>
</reference>
<accession>A0A1I7UMQ2</accession>
<keyword evidence="1" id="KW-0812">Transmembrane</keyword>
<protein>
    <submittedName>
        <fullName evidence="3">Ovule protein</fullName>
    </submittedName>
</protein>